<dbReference type="InterPro" id="IPR011971">
    <property type="entry name" value="CHP02284"/>
</dbReference>
<protein>
    <submittedName>
        <fullName evidence="2">PA2169 family four-helix-bundle protein</fullName>
    </submittedName>
</protein>
<dbReference type="Proteomes" id="UP000658278">
    <property type="component" value="Unassembled WGS sequence"/>
</dbReference>
<name>A0A934RAZ5_9BACT</name>
<dbReference type="AlphaFoldDB" id="A0A934RAZ5"/>
<evidence type="ECO:0000259" key="1">
    <source>
        <dbReference type="Pfam" id="PF09537"/>
    </source>
</evidence>
<dbReference type="Gene3D" id="1.20.1260.10">
    <property type="match status" value="1"/>
</dbReference>
<sequence>MSNSTLTKTLAGTLNQLLTRAHDAEHGYLVAAEATLNPALRDFFEENSHQRWRFRQVWRQHLDELSIKPEPGRSLASKAHKPFMKIKTALSNENDIALIEECRRGERTAILDYKTALETPDLPESIAATIRRQGKHIMNQLDALNSIEQALRKTVR</sequence>
<feature type="domain" description="DUF2383" evidence="1">
    <location>
        <begin position="13"/>
        <end position="118"/>
    </location>
</feature>
<dbReference type="SUPFAM" id="SSF47240">
    <property type="entry name" value="Ferritin-like"/>
    <property type="match status" value="1"/>
</dbReference>
<reference evidence="2" key="1">
    <citation type="submission" date="2021-01" db="EMBL/GenBank/DDBJ databases">
        <title>Modified the classification status of verrucomicrobia.</title>
        <authorList>
            <person name="Feng X."/>
        </authorList>
    </citation>
    <scope>NUCLEOTIDE SEQUENCE</scope>
    <source>
        <strain evidence="2">KCTC 22201</strain>
    </source>
</reference>
<organism evidence="2 3">
    <name type="scientific">Haloferula rosea</name>
    <dbReference type="NCBI Taxonomy" id="490093"/>
    <lineage>
        <taxon>Bacteria</taxon>
        <taxon>Pseudomonadati</taxon>
        <taxon>Verrucomicrobiota</taxon>
        <taxon>Verrucomicrobiia</taxon>
        <taxon>Verrucomicrobiales</taxon>
        <taxon>Verrucomicrobiaceae</taxon>
        <taxon>Haloferula</taxon>
    </lineage>
</organism>
<gene>
    <name evidence="2" type="ORF">JIN81_01380</name>
</gene>
<dbReference type="InterPro" id="IPR012347">
    <property type="entry name" value="Ferritin-like"/>
</dbReference>
<evidence type="ECO:0000313" key="3">
    <source>
        <dbReference type="Proteomes" id="UP000658278"/>
    </source>
</evidence>
<comment type="caution">
    <text evidence="2">The sequence shown here is derived from an EMBL/GenBank/DDBJ whole genome shotgun (WGS) entry which is preliminary data.</text>
</comment>
<proteinExistence type="predicted"/>
<dbReference type="InterPro" id="IPR019052">
    <property type="entry name" value="DUF2383"/>
</dbReference>
<dbReference type="Pfam" id="PF09537">
    <property type="entry name" value="DUF2383"/>
    <property type="match status" value="1"/>
</dbReference>
<keyword evidence="3" id="KW-1185">Reference proteome</keyword>
<dbReference type="NCBIfam" id="TIGR02284">
    <property type="entry name" value="PA2169 family four-helix-bundle protein"/>
    <property type="match status" value="1"/>
</dbReference>
<dbReference type="RefSeq" id="WP_200275518.1">
    <property type="nucleotide sequence ID" value="NZ_JAENII010000001.1"/>
</dbReference>
<dbReference type="InterPro" id="IPR009078">
    <property type="entry name" value="Ferritin-like_SF"/>
</dbReference>
<evidence type="ECO:0000313" key="2">
    <source>
        <dbReference type="EMBL" id="MBK1825656.1"/>
    </source>
</evidence>
<accession>A0A934RAZ5</accession>
<dbReference type="EMBL" id="JAENII010000001">
    <property type="protein sequence ID" value="MBK1825656.1"/>
    <property type="molecule type" value="Genomic_DNA"/>
</dbReference>